<dbReference type="InterPro" id="IPR043472">
    <property type="entry name" value="Macro_dom-like"/>
</dbReference>
<protein>
    <recommendedName>
        <fullName evidence="1">Macro domain-containing protein</fullName>
    </recommendedName>
</protein>
<proteinExistence type="predicted"/>
<gene>
    <name evidence="2" type="ORF">EKH77_03150</name>
</gene>
<dbReference type="OrthoDB" id="5141210at2"/>
<keyword evidence="3" id="KW-1185">Reference proteome</keyword>
<evidence type="ECO:0000313" key="3">
    <source>
        <dbReference type="Proteomes" id="UP000267900"/>
    </source>
</evidence>
<dbReference type="Gene3D" id="3.40.220.10">
    <property type="entry name" value="Leucine Aminopeptidase, subunit E, domain 1"/>
    <property type="match status" value="1"/>
</dbReference>
<dbReference type="AlphaFoldDB" id="A0A3S9PDG0"/>
<evidence type="ECO:0000313" key="2">
    <source>
        <dbReference type="EMBL" id="AZQ70348.1"/>
    </source>
</evidence>
<dbReference type="Proteomes" id="UP000267900">
    <property type="component" value="Chromosome"/>
</dbReference>
<feature type="domain" description="Macro" evidence="1">
    <location>
        <begin position="141"/>
        <end position="352"/>
    </location>
</feature>
<sequence length="361" mass="38846">MVPDVPINDEDYASMLGELKEIRRAGLVKLRTLRVPVLQRTAAARTSNGSVEELIRHAVCRLDEGTLRAAAEYTLGLAQGTRDWPGADRRRRAAEIYGVSIERFRKDQELMLLGQVAEAIDGLGEEAAGDRWDLGTTHRVVPVAVRGRTVPVTVHVHPVDLLRDVDVVVAPTNVFFALPEPYKSSVSASLRRAGAVRGVTGDILEDRIRDELRAWVARQGALGRPVPAGTVAATGAGALTGQGIRRVYHAAVAVPRGGTNDYDVQPADVTRAATRALAILAEEEHEFGPPLRSVCFTLLGAGRGGLPYRTSIGALWAAVEADLARGARWDVHFVVRNPSAAALLTRLATRIRPKADPTPTG</sequence>
<dbReference type="RefSeq" id="WP_126912913.1">
    <property type="nucleotide sequence ID" value="NZ_CP034587.1"/>
</dbReference>
<organism evidence="2 3">
    <name type="scientific">Streptomyces luteoverticillatus</name>
    <name type="common">Streptoverticillium luteoverticillatus</name>
    <dbReference type="NCBI Taxonomy" id="66425"/>
    <lineage>
        <taxon>Bacteria</taxon>
        <taxon>Bacillati</taxon>
        <taxon>Actinomycetota</taxon>
        <taxon>Actinomycetes</taxon>
        <taxon>Kitasatosporales</taxon>
        <taxon>Streptomycetaceae</taxon>
        <taxon>Streptomyces</taxon>
    </lineage>
</organism>
<dbReference type="SUPFAM" id="SSF52949">
    <property type="entry name" value="Macro domain-like"/>
    <property type="match status" value="1"/>
</dbReference>
<reference evidence="2 3" key="1">
    <citation type="submission" date="2018-12" db="EMBL/GenBank/DDBJ databases">
        <title>The whole draft genome of Streptomyce luteoverticillatus CGMCC 15060.</title>
        <authorList>
            <person name="Feng Z."/>
            <person name="Chen G."/>
            <person name="Zhang J."/>
            <person name="Zhu H."/>
            <person name="Yu X."/>
            <person name="Zhang W."/>
            <person name="Zhang X."/>
        </authorList>
    </citation>
    <scope>NUCLEOTIDE SEQUENCE [LARGE SCALE GENOMIC DNA]</scope>
    <source>
        <strain evidence="2 3">CGMCC 15060</strain>
    </source>
</reference>
<name>A0A3S9PDG0_STRLT</name>
<accession>A0A3S9PDG0</accession>
<dbReference type="EMBL" id="CP034587">
    <property type="protein sequence ID" value="AZQ70348.1"/>
    <property type="molecule type" value="Genomic_DNA"/>
</dbReference>
<evidence type="ECO:0000259" key="1">
    <source>
        <dbReference type="PROSITE" id="PS51154"/>
    </source>
</evidence>
<dbReference type="PROSITE" id="PS51154">
    <property type="entry name" value="MACRO"/>
    <property type="match status" value="1"/>
</dbReference>
<dbReference type="InterPro" id="IPR002589">
    <property type="entry name" value="Macro_dom"/>
</dbReference>